<evidence type="ECO:0000256" key="3">
    <source>
        <dbReference type="PROSITE-ProRule" id="PRU00284"/>
    </source>
</evidence>
<sequence>MSFKNLPLIWKVVSLLSLLGIVSLGGALFSAYEMKKIDAEYSRLLDSESKAILAMSQASRYTVATTGSIFRLIAATNSGVAFKVTGIREKAMKNFEAQLELAREATPERADKINEISAAFNRAVNDTCQETLSLAAGKNPGDKEKAADLMESSCEPALELAESLIGAFNDFNIEATDKHQAGLQNMTTVIVMATLGGILAALAGVIALAVFLVRTGIVRPLRGMMDVMAAMGRGELGTKVAGTERRDEVGAMANSLEVLRGQLAEAEKMRLEQQAHEGAAREQTAKREKLAEGFVARMQELASGFSRSSGQVAEAAENLSASAEETSRQASEVAAAAEQASANMQTVAAAAQQLSASVLEINGQVTQSTKVADTAFSEAQTSNQRINMLATSATAIGEVVSLISGIAEQTNLLALNATIEAARAGEAGRGFAVVAAEVKDLASQTSKATDDISKKVAEIQEATSGTVSSIAEIVRTITDVKEIATAIAGAVEEQGVSTAEIAQNCTQAADGTNLVTHSISGVGQAANSTGEASAELMTLSTALQSQAGDLRNEVEEFVRRLAAA</sequence>
<dbReference type="Gene3D" id="1.10.287.950">
    <property type="entry name" value="Methyl-accepting chemotaxis protein"/>
    <property type="match status" value="1"/>
</dbReference>
<protein>
    <submittedName>
        <fullName evidence="7">Methyl-accepting chemotaxis protein</fullName>
    </submittedName>
</protein>
<dbReference type="Pfam" id="PF00672">
    <property type="entry name" value="HAMP"/>
    <property type="match status" value="1"/>
</dbReference>
<dbReference type="KEGG" id="tso:IZ6_01260"/>
<dbReference type="CDD" id="cd06225">
    <property type="entry name" value="HAMP"/>
    <property type="match status" value="1"/>
</dbReference>
<dbReference type="SMART" id="SM00304">
    <property type="entry name" value="HAMP"/>
    <property type="match status" value="1"/>
</dbReference>
<reference evidence="7 8" key="1">
    <citation type="submission" date="2020-08" db="EMBL/GenBank/DDBJ databases">
        <title>Genome sequence of Rhizobiales bacterium strain IZ6.</title>
        <authorList>
            <person name="Nakai R."/>
            <person name="Naganuma T."/>
        </authorList>
    </citation>
    <scope>NUCLEOTIDE SEQUENCE [LARGE SCALE GENOMIC DNA]</scope>
    <source>
        <strain evidence="7 8">IZ6</strain>
    </source>
</reference>
<dbReference type="Pfam" id="PF00015">
    <property type="entry name" value="MCPsignal"/>
    <property type="match status" value="1"/>
</dbReference>
<dbReference type="PROSITE" id="PS50111">
    <property type="entry name" value="CHEMOTAXIS_TRANSDUC_2"/>
    <property type="match status" value="1"/>
</dbReference>
<dbReference type="InterPro" id="IPR003660">
    <property type="entry name" value="HAMP_dom"/>
</dbReference>
<evidence type="ECO:0000259" key="5">
    <source>
        <dbReference type="PROSITE" id="PS50111"/>
    </source>
</evidence>
<gene>
    <name evidence="7" type="ORF">IZ6_01260</name>
</gene>
<dbReference type="PANTHER" id="PTHR32089:SF112">
    <property type="entry name" value="LYSOZYME-LIKE PROTEIN-RELATED"/>
    <property type="match status" value="1"/>
</dbReference>
<dbReference type="Proteomes" id="UP000515317">
    <property type="component" value="Chromosome"/>
</dbReference>
<comment type="similarity">
    <text evidence="2">Belongs to the methyl-accepting chemotaxis (MCP) protein family.</text>
</comment>
<evidence type="ECO:0000313" key="8">
    <source>
        <dbReference type="Proteomes" id="UP000515317"/>
    </source>
</evidence>
<dbReference type="RefSeq" id="WP_222876106.1">
    <property type="nucleotide sequence ID" value="NZ_AP023361.1"/>
</dbReference>
<evidence type="ECO:0000313" key="7">
    <source>
        <dbReference type="EMBL" id="BCJ89391.1"/>
    </source>
</evidence>
<dbReference type="PROSITE" id="PS50885">
    <property type="entry name" value="HAMP"/>
    <property type="match status" value="1"/>
</dbReference>
<feature type="transmembrane region" description="Helical" evidence="4">
    <location>
        <begin position="12"/>
        <end position="32"/>
    </location>
</feature>
<keyword evidence="1 3" id="KW-0807">Transducer</keyword>
<evidence type="ECO:0000256" key="4">
    <source>
        <dbReference type="SAM" id="Phobius"/>
    </source>
</evidence>
<dbReference type="InterPro" id="IPR004089">
    <property type="entry name" value="MCPsignal_dom"/>
</dbReference>
<accession>A0A6S6QQP8</accession>
<dbReference type="SMART" id="SM00283">
    <property type="entry name" value="MA"/>
    <property type="match status" value="1"/>
</dbReference>
<dbReference type="GO" id="GO:0007165">
    <property type="term" value="P:signal transduction"/>
    <property type="evidence" value="ECO:0007669"/>
    <property type="project" value="UniProtKB-KW"/>
</dbReference>
<keyword evidence="4" id="KW-0472">Membrane</keyword>
<feature type="transmembrane region" description="Helical" evidence="4">
    <location>
        <begin position="189"/>
        <end position="213"/>
    </location>
</feature>
<feature type="domain" description="HAMP" evidence="6">
    <location>
        <begin position="215"/>
        <end position="268"/>
    </location>
</feature>
<name>A0A6S6QQP8_9HYPH</name>
<dbReference type="SUPFAM" id="SSF58104">
    <property type="entry name" value="Methyl-accepting chemotaxis protein (MCP) signaling domain"/>
    <property type="match status" value="1"/>
</dbReference>
<dbReference type="PANTHER" id="PTHR32089">
    <property type="entry name" value="METHYL-ACCEPTING CHEMOTAXIS PROTEIN MCPB"/>
    <property type="match status" value="1"/>
</dbReference>
<dbReference type="AlphaFoldDB" id="A0A6S6QQP8"/>
<organism evidence="7 8">
    <name type="scientific">Terrihabitans soli</name>
    <dbReference type="NCBI Taxonomy" id="708113"/>
    <lineage>
        <taxon>Bacteria</taxon>
        <taxon>Pseudomonadati</taxon>
        <taxon>Pseudomonadota</taxon>
        <taxon>Alphaproteobacteria</taxon>
        <taxon>Hyphomicrobiales</taxon>
        <taxon>Terrihabitans</taxon>
    </lineage>
</organism>
<keyword evidence="4" id="KW-0812">Transmembrane</keyword>
<evidence type="ECO:0000256" key="2">
    <source>
        <dbReference type="ARBA" id="ARBA00029447"/>
    </source>
</evidence>
<evidence type="ECO:0000256" key="1">
    <source>
        <dbReference type="ARBA" id="ARBA00023224"/>
    </source>
</evidence>
<evidence type="ECO:0000259" key="6">
    <source>
        <dbReference type="PROSITE" id="PS50885"/>
    </source>
</evidence>
<keyword evidence="8" id="KW-1185">Reference proteome</keyword>
<feature type="domain" description="Methyl-accepting transducer" evidence="5">
    <location>
        <begin position="308"/>
        <end position="534"/>
    </location>
</feature>
<keyword evidence="4" id="KW-1133">Transmembrane helix</keyword>
<proteinExistence type="inferred from homology"/>
<dbReference type="GO" id="GO:0016020">
    <property type="term" value="C:membrane"/>
    <property type="evidence" value="ECO:0007669"/>
    <property type="project" value="InterPro"/>
</dbReference>
<dbReference type="EMBL" id="AP023361">
    <property type="protein sequence ID" value="BCJ89391.1"/>
    <property type="molecule type" value="Genomic_DNA"/>
</dbReference>